<keyword evidence="3" id="KW-1015">Disulfide bond</keyword>
<dbReference type="Pfam" id="PF00014">
    <property type="entry name" value="Kunitz_BPTI"/>
    <property type="match status" value="2"/>
</dbReference>
<feature type="non-terminal residue" evidence="5">
    <location>
        <position position="1"/>
    </location>
</feature>
<dbReference type="CDD" id="cd00109">
    <property type="entry name" value="Kunitz-type"/>
    <property type="match status" value="1"/>
</dbReference>
<keyword evidence="1" id="KW-0646">Protease inhibitor</keyword>
<dbReference type="Proteomes" id="UP000571324">
    <property type="component" value="Unassembled WGS sequence"/>
</dbReference>
<organism evidence="5 6">
    <name type="scientific">Origma solitaria</name>
    <dbReference type="NCBI Taxonomy" id="720586"/>
    <lineage>
        <taxon>Eukaryota</taxon>
        <taxon>Metazoa</taxon>
        <taxon>Chordata</taxon>
        <taxon>Craniata</taxon>
        <taxon>Vertebrata</taxon>
        <taxon>Euteleostomi</taxon>
        <taxon>Archelosauria</taxon>
        <taxon>Archosauria</taxon>
        <taxon>Dinosauria</taxon>
        <taxon>Saurischia</taxon>
        <taxon>Theropoda</taxon>
        <taxon>Coelurosauria</taxon>
        <taxon>Aves</taxon>
        <taxon>Neognathae</taxon>
        <taxon>Neoaves</taxon>
        <taxon>Telluraves</taxon>
        <taxon>Australaves</taxon>
        <taxon>Passeriformes</taxon>
        <taxon>Meliphagoidea</taxon>
        <taxon>Acanthizidae</taxon>
        <taxon>Origma</taxon>
    </lineage>
</organism>
<feature type="domain" description="BPTI/Kunitz inhibitor" evidence="4">
    <location>
        <begin position="44"/>
        <end position="94"/>
    </location>
</feature>
<dbReference type="Gene3D" id="4.10.410.10">
    <property type="entry name" value="Pancreatic trypsin inhibitor Kunitz domain"/>
    <property type="match status" value="2"/>
</dbReference>
<evidence type="ECO:0000313" key="6">
    <source>
        <dbReference type="Proteomes" id="UP000571324"/>
    </source>
</evidence>
<dbReference type="AlphaFoldDB" id="A0A7K6CQI2"/>
<dbReference type="PANTHER" id="PTHR47247">
    <property type="entry name" value="KUNITZ-TYPE PROTEASE INHIBITOR 2"/>
    <property type="match status" value="1"/>
</dbReference>
<dbReference type="PANTHER" id="PTHR47247:SF1">
    <property type="entry name" value="KUNITZ-TYPE PROTEASE INHIBITOR 2"/>
    <property type="match status" value="1"/>
</dbReference>
<dbReference type="PROSITE" id="PS00280">
    <property type="entry name" value="BPTI_KUNITZ_1"/>
    <property type="match status" value="1"/>
</dbReference>
<dbReference type="SMART" id="SM00131">
    <property type="entry name" value="KU"/>
    <property type="match status" value="2"/>
</dbReference>
<dbReference type="OrthoDB" id="196393at2759"/>
<dbReference type="InterPro" id="IPR002223">
    <property type="entry name" value="Kunitz_BPTI"/>
</dbReference>
<evidence type="ECO:0000256" key="1">
    <source>
        <dbReference type="ARBA" id="ARBA00022690"/>
    </source>
</evidence>
<feature type="domain" description="BPTI/Kunitz inhibitor" evidence="4">
    <location>
        <begin position="1"/>
        <end position="35"/>
    </location>
</feature>
<dbReference type="SUPFAM" id="SSF57362">
    <property type="entry name" value="BPTI-like"/>
    <property type="match status" value="2"/>
</dbReference>
<keyword evidence="6" id="KW-1185">Reference proteome</keyword>
<proteinExistence type="predicted"/>
<evidence type="ECO:0000256" key="3">
    <source>
        <dbReference type="ARBA" id="ARBA00023157"/>
    </source>
</evidence>
<dbReference type="InterPro" id="IPR020901">
    <property type="entry name" value="Prtase_inh_Kunz-CS"/>
</dbReference>
<dbReference type="PROSITE" id="PS50279">
    <property type="entry name" value="BPTI_KUNITZ_2"/>
    <property type="match status" value="2"/>
</dbReference>
<evidence type="ECO:0000313" key="5">
    <source>
        <dbReference type="EMBL" id="NWV16893.1"/>
    </source>
</evidence>
<comment type="caution">
    <text evidence="5">The sequence shown here is derived from an EMBL/GenBank/DDBJ whole genome shotgun (WGS) entry which is preliminary data.</text>
</comment>
<sequence length="94" mass="10358">WFFNSSAETCESFVFGGCGGNENNFGSERECRESCGAGAAPEHCSGPPVTGPCRAAFPRWYYIPAEQSCREFTYGGCRGSANNHRDEQECLRRC</sequence>
<name>A0A7K6CQI2_9PASS</name>
<feature type="non-terminal residue" evidence="5">
    <location>
        <position position="94"/>
    </location>
</feature>
<dbReference type="PRINTS" id="PR00759">
    <property type="entry name" value="BASICPTASE"/>
</dbReference>
<reference evidence="5 6" key="1">
    <citation type="submission" date="2019-09" db="EMBL/GenBank/DDBJ databases">
        <title>Bird 10,000 Genomes (B10K) Project - Family phase.</title>
        <authorList>
            <person name="Zhang G."/>
        </authorList>
    </citation>
    <scope>NUCLEOTIDE SEQUENCE [LARGE SCALE GENOMIC DNA]</scope>
    <source>
        <strain evidence="5">B10K-DU-029-52</strain>
    </source>
</reference>
<dbReference type="GO" id="GO:0004867">
    <property type="term" value="F:serine-type endopeptidase inhibitor activity"/>
    <property type="evidence" value="ECO:0007669"/>
    <property type="project" value="UniProtKB-KW"/>
</dbReference>
<accession>A0A7K6CQI2</accession>
<evidence type="ECO:0000256" key="2">
    <source>
        <dbReference type="ARBA" id="ARBA00022900"/>
    </source>
</evidence>
<evidence type="ECO:0000259" key="4">
    <source>
        <dbReference type="PROSITE" id="PS50279"/>
    </source>
</evidence>
<gene>
    <name evidence="5" type="primary">Pcpi</name>
    <name evidence="5" type="ORF">ORISOL_R08867</name>
</gene>
<protein>
    <submittedName>
        <fullName evidence="5">PCPI inhibitor</fullName>
    </submittedName>
</protein>
<dbReference type="InterPro" id="IPR036880">
    <property type="entry name" value="Kunitz_BPTI_sf"/>
</dbReference>
<keyword evidence="2" id="KW-0722">Serine protease inhibitor</keyword>
<dbReference type="EMBL" id="VZRL01000433">
    <property type="protein sequence ID" value="NWV16893.1"/>
    <property type="molecule type" value="Genomic_DNA"/>
</dbReference>